<keyword evidence="2" id="KW-1185">Reference proteome</keyword>
<dbReference type="EMBL" id="JBFXLQ010000036">
    <property type="protein sequence ID" value="KAL2864943.1"/>
    <property type="molecule type" value="Genomic_DNA"/>
</dbReference>
<dbReference type="Proteomes" id="UP001610432">
    <property type="component" value="Unassembled WGS sequence"/>
</dbReference>
<name>A0ABR4LNF6_9EURO</name>
<accession>A0ABR4LNF6</accession>
<sequence>MERGKATLTAIAAPSGFLRLPRTPRMPNNLSFPFLPSQPHSFQAPRQTPGRSWTSPAHPVLLFSVAISFFSFCGEPRCESDRPFFPVRWQPEAQRGSACGLSSSASVSLSPSSGVICHILSGEGEPNQGSAIPTSD</sequence>
<comment type="caution">
    <text evidence="1">The sequence shown here is derived from an EMBL/GenBank/DDBJ whole genome shotgun (WGS) entry which is preliminary data.</text>
</comment>
<proteinExistence type="predicted"/>
<evidence type="ECO:0000313" key="1">
    <source>
        <dbReference type="EMBL" id="KAL2864943.1"/>
    </source>
</evidence>
<dbReference type="GeneID" id="98140479"/>
<protein>
    <submittedName>
        <fullName evidence="1">Uncharacterized protein</fullName>
    </submittedName>
</protein>
<reference evidence="1 2" key="1">
    <citation type="submission" date="2024-07" db="EMBL/GenBank/DDBJ databases">
        <title>Section-level genome sequencing and comparative genomics of Aspergillus sections Usti and Cavernicolus.</title>
        <authorList>
            <consortium name="Lawrence Berkeley National Laboratory"/>
            <person name="Nybo J.L."/>
            <person name="Vesth T.C."/>
            <person name="Theobald S."/>
            <person name="Frisvad J.C."/>
            <person name="Larsen T.O."/>
            <person name="Kjaerboelling I."/>
            <person name="Rothschild-Mancinelli K."/>
            <person name="Lyhne E.K."/>
            <person name="Kogle M.E."/>
            <person name="Barry K."/>
            <person name="Clum A."/>
            <person name="Na H."/>
            <person name="Ledsgaard L."/>
            <person name="Lin J."/>
            <person name="Lipzen A."/>
            <person name="Kuo A."/>
            <person name="Riley R."/>
            <person name="Mondo S."/>
            <person name="Labutti K."/>
            <person name="Haridas S."/>
            <person name="Pangalinan J."/>
            <person name="Salamov A.A."/>
            <person name="Simmons B.A."/>
            <person name="Magnuson J.K."/>
            <person name="Chen J."/>
            <person name="Drula E."/>
            <person name="Henrissat B."/>
            <person name="Wiebenga A."/>
            <person name="Lubbers R.J."/>
            <person name="Gomes A.C."/>
            <person name="Macurrencykelacurrency M.R."/>
            <person name="Stajich J."/>
            <person name="Grigoriev I.V."/>
            <person name="Mortensen U.H."/>
            <person name="De Vries R.P."/>
            <person name="Baker S.E."/>
            <person name="Andersen M.R."/>
        </authorList>
    </citation>
    <scope>NUCLEOTIDE SEQUENCE [LARGE SCALE GENOMIC DNA]</scope>
    <source>
        <strain evidence="1 2">CBS 449.75</strain>
    </source>
</reference>
<evidence type="ECO:0000313" key="2">
    <source>
        <dbReference type="Proteomes" id="UP001610432"/>
    </source>
</evidence>
<gene>
    <name evidence="1" type="ORF">BJX67DRAFT_197429</name>
</gene>
<dbReference type="RefSeq" id="XP_070883922.1">
    <property type="nucleotide sequence ID" value="XM_071025407.1"/>
</dbReference>
<organism evidence="1 2">
    <name type="scientific">Aspergillus lucknowensis</name>
    <dbReference type="NCBI Taxonomy" id="176173"/>
    <lineage>
        <taxon>Eukaryota</taxon>
        <taxon>Fungi</taxon>
        <taxon>Dikarya</taxon>
        <taxon>Ascomycota</taxon>
        <taxon>Pezizomycotina</taxon>
        <taxon>Eurotiomycetes</taxon>
        <taxon>Eurotiomycetidae</taxon>
        <taxon>Eurotiales</taxon>
        <taxon>Aspergillaceae</taxon>
        <taxon>Aspergillus</taxon>
        <taxon>Aspergillus subgen. Nidulantes</taxon>
    </lineage>
</organism>